<dbReference type="Proteomes" id="UP000241462">
    <property type="component" value="Unassembled WGS sequence"/>
</dbReference>
<evidence type="ECO:0000313" key="2">
    <source>
        <dbReference type="Proteomes" id="UP000241462"/>
    </source>
</evidence>
<reference evidence="1 2" key="1">
    <citation type="journal article" date="2018" name="Mycol. Prog.">
        <title>Coniella lustricola, a new species from submerged detritus.</title>
        <authorList>
            <person name="Raudabaugh D.B."/>
            <person name="Iturriaga T."/>
            <person name="Carver A."/>
            <person name="Mondo S."/>
            <person name="Pangilinan J."/>
            <person name="Lipzen A."/>
            <person name="He G."/>
            <person name="Amirebrahimi M."/>
            <person name="Grigoriev I.V."/>
            <person name="Miller A.N."/>
        </authorList>
    </citation>
    <scope>NUCLEOTIDE SEQUENCE [LARGE SCALE GENOMIC DNA]</scope>
    <source>
        <strain evidence="1 2">B22-T-1</strain>
    </source>
</reference>
<sequence length="163" mass="18443">MRLRPTQLSFAALEHLTGALPDSSADLGFTRLLDGLEHARQRRNPRHCQIAIPVRVNGAGEPLTRLSNYIQRPDIPPWQPSREQPLLRSTDFVPIASRSHGRSSKTSRLVVSSTFCSTLGGIFFCPLAQRRIQSRPRGFNFFFKLSKLCLFQRAIRISNSRNS</sequence>
<accession>A0A2T3A9G6</accession>
<organism evidence="1 2">
    <name type="scientific">Coniella lustricola</name>
    <dbReference type="NCBI Taxonomy" id="2025994"/>
    <lineage>
        <taxon>Eukaryota</taxon>
        <taxon>Fungi</taxon>
        <taxon>Dikarya</taxon>
        <taxon>Ascomycota</taxon>
        <taxon>Pezizomycotina</taxon>
        <taxon>Sordariomycetes</taxon>
        <taxon>Sordariomycetidae</taxon>
        <taxon>Diaporthales</taxon>
        <taxon>Schizoparmaceae</taxon>
        <taxon>Coniella</taxon>
    </lineage>
</organism>
<name>A0A2T3A9G6_9PEZI</name>
<dbReference type="InParanoid" id="A0A2T3A9G6"/>
<dbReference type="EMBL" id="KZ678432">
    <property type="protein sequence ID" value="PSR87206.1"/>
    <property type="molecule type" value="Genomic_DNA"/>
</dbReference>
<keyword evidence="2" id="KW-1185">Reference proteome</keyword>
<evidence type="ECO:0000313" key="1">
    <source>
        <dbReference type="EMBL" id="PSR87206.1"/>
    </source>
</evidence>
<protein>
    <submittedName>
        <fullName evidence="1">Uncharacterized protein</fullName>
    </submittedName>
</protein>
<gene>
    <name evidence="1" type="ORF">BD289DRAFT_243369</name>
</gene>
<dbReference type="AlphaFoldDB" id="A0A2T3A9G6"/>
<proteinExistence type="predicted"/>